<dbReference type="FunFam" id="3.40.50.1370:FF:000009">
    <property type="entry name" value="Ornithine carbamoyltransferase, mitochondrial"/>
    <property type="match status" value="1"/>
</dbReference>
<dbReference type="STRING" id="930992.A0A0D0ADL2"/>
<evidence type="ECO:0000313" key="11">
    <source>
        <dbReference type="Proteomes" id="UP000054485"/>
    </source>
</evidence>
<dbReference type="Pfam" id="PF00185">
    <property type="entry name" value="OTCace"/>
    <property type="match status" value="1"/>
</dbReference>
<dbReference type="InterPro" id="IPR006130">
    <property type="entry name" value="Asp/Orn_carbamoylTrfase"/>
</dbReference>
<dbReference type="Pfam" id="PF02729">
    <property type="entry name" value="OTCace_N"/>
    <property type="match status" value="1"/>
</dbReference>
<dbReference type="InterPro" id="IPR006132">
    <property type="entry name" value="Asp/Orn_carbamoyltranf_P-bd"/>
</dbReference>
<organism evidence="10 11">
    <name type="scientific">Suillus luteus UH-Slu-Lm8-n1</name>
    <dbReference type="NCBI Taxonomy" id="930992"/>
    <lineage>
        <taxon>Eukaryota</taxon>
        <taxon>Fungi</taxon>
        <taxon>Dikarya</taxon>
        <taxon>Basidiomycota</taxon>
        <taxon>Agaricomycotina</taxon>
        <taxon>Agaricomycetes</taxon>
        <taxon>Agaricomycetidae</taxon>
        <taxon>Boletales</taxon>
        <taxon>Suillineae</taxon>
        <taxon>Suillaceae</taxon>
        <taxon>Suillus</taxon>
    </lineage>
</organism>
<reference evidence="11" key="2">
    <citation type="submission" date="2015-01" db="EMBL/GenBank/DDBJ databases">
        <title>Evolutionary Origins and Diversification of the Mycorrhizal Mutualists.</title>
        <authorList>
            <consortium name="DOE Joint Genome Institute"/>
            <consortium name="Mycorrhizal Genomics Consortium"/>
            <person name="Kohler A."/>
            <person name="Kuo A."/>
            <person name="Nagy L.G."/>
            <person name="Floudas D."/>
            <person name="Copeland A."/>
            <person name="Barry K.W."/>
            <person name="Cichocki N."/>
            <person name="Veneault-Fourrey C."/>
            <person name="LaButti K."/>
            <person name="Lindquist E.A."/>
            <person name="Lipzen A."/>
            <person name="Lundell T."/>
            <person name="Morin E."/>
            <person name="Murat C."/>
            <person name="Riley R."/>
            <person name="Ohm R."/>
            <person name="Sun H."/>
            <person name="Tunlid A."/>
            <person name="Henrissat B."/>
            <person name="Grigoriev I.V."/>
            <person name="Hibbett D.S."/>
            <person name="Martin F."/>
        </authorList>
    </citation>
    <scope>NUCLEOTIDE SEQUENCE [LARGE SCALE GENOMIC DNA]</scope>
    <source>
        <strain evidence="11">UH-Slu-Lm8-n1</strain>
    </source>
</reference>
<protein>
    <recommendedName>
        <fullName evidence="3">ornithine carbamoyltransferase</fullName>
        <ecNumber evidence="3">2.1.3.3</ecNumber>
    </recommendedName>
</protein>
<gene>
    <name evidence="10" type="ORF">CY34DRAFT_811439</name>
</gene>
<dbReference type="PROSITE" id="PS00097">
    <property type="entry name" value="CARBAMOYLTRANSFERASE"/>
    <property type="match status" value="1"/>
</dbReference>
<sequence>MSVVPRLMTLADLSGPQINRLVNHAHHLKHLSMPWLAPQHATKKKSNLRMPSQSLFNKSIALLFSKRSTRTRIAAETAAVLLGGRALFLGSSDIQFGVNESPRDSARVIGGMCQGIFARVGAHDEIEELARYSPVPVLNALSSFWHPTQVLADLLTLHEHAHLFSPGTPVPSPIKPLPPLRPLTIAYVGDSANVLHDMLVTYPRLGHKVRVATPPQPQYNPPKPVWDRVVELGCDKHVVWSNDPREAVKGADVVVTDTWISMGQEAEKAQRLKDFAGYQVTEALCREGGANPDWKFLHCLPRKQDEVDDEVFYSSRSLVFPEADNRKWTIMAAFDLLFGKWDITGEKSLKGVE</sequence>
<evidence type="ECO:0000259" key="8">
    <source>
        <dbReference type="Pfam" id="PF00185"/>
    </source>
</evidence>
<feature type="domain" description="Aspartate/ornithine carbamoyltransferase carbamoyl-P binding" evidence="9">
    <location>
        <begin position="7"/>
        <end position="159"/>
    </location>
</feature>
<dbReference type="GO" id="GO:0042450">
    <property type="term" value="P:L-arginine biosynthetic process via ornithine"/>
    <property type="evidence" value="ECO:0007669"/>
    <property type="project" value="TreeGrafter"/>
</dbReference>
<evidence type="ECO:0000256" key="1">
    <source>
        <dbReference type="ARBA" id="ARBA00004975"/>
    </source>
</evidence>
<dbReference type="PANTHER" id="PTHR45753">
    <property type="entry name" value="ORNITHINE CARBAMOYLTRANSFERASE, MITOCHONDRIAL"/>
    <property type="match status" value="1"/>
</dbReference>
<dbReference type="FunCoup" id="A0A0D0ADL2">
    <property type="interactions" value="309"/>
</dbReference>
<evidence type="ECO:0000256" key="4">
    <source>
        <dbReference type="ARBA" id="ARBA00022571"/>
    </source>
</evidence>
<dbReference type="InParanoid" id="A0A0D0ADL2"/>
<dbReference type="Gene3D" id="3.40.50.1370">
    <property type="entry name" value="Aspartate/ornithine carbamoyltransferase"/>
    <property type="match status" value="2"/>
</dbReference>
<evidence type="ECO:0000313" key="10">
    <source>
        <dbReference type="EMBL" id="KIK36219.1"/>
    </source>
</evidence>
<evidence type="ECO:0000259" key="9">
    <source>
        <dbReference type="Pfam" id="PF02729"/>
    </source>
</evidence>
<evidence type="ECO:0000256" key="3">
    <source>
        <dbReference type="ARBA" id="ARBA00013007"/>
    </source>
</evidence>
<dbReference type="NCBIfam" id="TIGR00658">
    <property type="entry name" value="orni_carb_tr"/>
    <property type="match status" value="1"/>
</dbReference>
<dbReference type="InterPro" id="IPR002292">
    <property type="entry name" value="Orn/put_carbamltrans"/>
</dbReference>
<dbReference type="PRINTS" id="PR00100">
    <property type="entry name" value="AOTCASE"/>
</dbReference>
<dbReference type="GO" id="GO:0016597">
    <property type="term" value="F:amino acid binding"/>
    <property type="evidence" value="ECO:0007669"/>
    <property type="project" value="InterPro"/>
</dbReference>
<dbReference type="GO" id="GO:0004585">
    <property type="term" value="F:ornithine carbamoyltransferase activity"/>
    <property type="evidence" value="ECO:0007669"/>
    <property type="project" value="UniProtKB-EC"/>
</dbReference>
<dbReference type="EC" id="2.1.3.3" evidence="3"/>
<dbReference type="InterPro" id="IPR006131">
    <property type="entry name" value="Asp_carbamoyltransf_Asp/Orn-bd"/>
</dbReference>
<comment type="similarity">
    <text evidence="2">Belongs to the aspartate/ornithine carbamoyltransferase superfamily. OTCase family.</text>
</comment>
<dbReference type="OrthoDB" id="10252326at2759"/>
<dbReference type="SUPFAM" id="SSF53671">
    <property type="entry name" value="Aspartate/ornithine carbamoyltransferase"/>
    <property type="match status" value="1"/>
</dbReference>
<evidence type="ECO:0000256" key="2">
    <source>
        <dbReference type="ARBA" id="ARBA00007805"/>
    </source>
</evidence>
<dbReference type="Proteomes" id="UP000054485">
    <property type="component" value="Unassembled WGS sequence"/>
</dbReference>
<dbReference type="PANTHER" id="PTHR45753:SF3">
    <property type="entry name" value="ORNITHINE TRANSCARBAMYLASE, MITOCHONDRIAL"/>
    <property type="match status" value="1"/>
</dbReference>
<dbReference type="HOGENOM" id="CLU_043846_3_0_1"/>
<name>A0A0D0ADL2_9AGAM</name>
<evidence type="ECO:0000256" key="5">
    <source>
        <dbReference type="ARBA" id="ARBA00022605"/>
    </source>
</evidence>
<keyword evidence="4" id="KW-0055">Arginine biosynthesis</keyword>
<keyword evidence="5" id="KW-0028">Amino-acid biosynthesis</keyword>
<keyword evidence="6 7" id="KW-0808">Transferase</keyword>
<dbReference type="PRINTS" id="PR00102">
    <property type="entry name" value="OTCASE"/>
</dbReference>
<accession>A0A0D0ADL2</accession>
<feature type="domain" description="Aspartate/ornithine carbamoyltransferase Asp/Orn-binding" evidence="8">
    <location>
        <begin position="183"/>
        <end position="336"/>
    </location>
</feature>
<keyword evidence="11" id="KW-1185">Reference proteome</keyword>
<dbReference type="GO" id="GO:0005739">
    <property type="term" value="C:mitochondrion"/>
    <property type="evidence" value="ECO:0007669"/>
    <property type="project" value="TreeGrafter"/>
</dbReference>
<evidence type="ECO:0000256" key="7">
    <source>
        <dbReference type="RuleBase" id="RU003634"/>
    </source>
</evidence>
<comment type="pathway">
    <text evidence="1">Amino-acid biosynthesis; L-arginine biosynthesis; L-arginine from L-ornithine and carbamoyl phosphate: step 1/3.</text>
</comment>
<dbReference type="GO" id="GO:0019240">
    <property type="term" value="P:citrulline biosynthetic process"/>
    <property type="evidence" value="ECO:0007669"/>
    <property type="project" value="TreeGrafter"/>
</dbReference>
<dbReference type="AlphaFoldDB" id="A0A0D0ADL2"/>
<evidence type="ECO:0000256" key="6">
    <source>
        <dbReference type="ARBA" id="ARBA00022679"/>
    </source>
</evidence>
<reference evidence="10 11" key="1">
    <citation type="submission" date="2014-04" db="EMBL/GenBank/DDBJ databases">
        <authorList>
            <consortium name="DOE Joint Genome Institute"/>
            <person name="Kuo A."/>
            <person name="Ruytinx J."/>
            <person name="Rineau F."/>
            <person name="Colpaert J."/>
            <person name="Kohler A."/>
            <person name="Nagy L.G."/>
            <person name="Floudas D."/>
            <person name="Copeland A."/>
            <person name="Barry K.W."/>
            <person name="Cichocki N."/>
            <person name="Veneault-Fourrey C."/>
            <person name="LaButti K."/>
            <person name="Lindquist E.A."/>
            <person name="Lipzen A."/>
            <person name="Lundell T."/>
            <person name="Morin E."/>
            <person name="Murat C."/>
            <person name="Sun H."/>
            <person name="Tunlid A."/>
            <person name="Henrissat B."/>
            <person name="Grigoriev I.V."/>
            <person name="Hibbett D.S."/>
            <person name="Martin F."/>
            <person name="Nordberg H.P."/>
            <person name="Cantor M.N."/>
            <person name="Hua S.X."/>
        </authorList>
    </citation>
    <scope>NUCLEOTIDE SEQUENCE [LARGE SCALE GENOMIC DNA]</scope>
    <source>
        <strain evidence="10 11">UH-Slu-Lm8-n1</strain>
    </source>
</reference>
<dbReference type="EMBL" id="KN835548">
    <property type="protein sequence ID" value="KIK36219.1"/>
    <property type="molecule type" value="Genomic_DNA"/>
</dbReference>
<dbReference type="InterPro" id="IPR036901">
    <property type="entry name" value="Asp/Orn_carbamoylTrfase_sf"/>
</dbReference>
<proteinExistence type="inferred from homology"/>